<keyword evidence="9 11" id="KW-0482">Metalloprotease</keyword>
<keyword evidence="14" id="KW-1185">Reference proteome</keyword>
<evidence type="ECO:0000256" key="7">
    <source>
        <dbReference type="ARBA" id="ARBA00022833"/>
    </source>
</evidence>
<keyword evidence="11" id="KW-0479">Metal-binding</keyword>
<dbReference type="AlphaFoldDB" id="A0A1I6DEH7"/>
<evidence type="ECO:0000313" key="14">
    <source>
        <dbReference type="Proteomes" id="UP000199302"/>
    </source>
</evidence>
<evidence type="ECO:0000256" key="9">
    <source>
        <dbReference type="ARBA" id="ARBA00023049"/>
    </source>
</evidence>
<feature type="transmembrane region" description="Helical" evidence="11">
    <location>
        <begin position="418"/>
        <end position="438"/>
    </location>
</feature>
<dbReference type="GO" id="GO:0016020">
    <property type="term" value="C:membrane"/>
    <property type="evidence" value="ECO:0007669"/>
    <property type="project" value="UniProtKB-SubCell"/>
</dbReference>
<sequence length="445" mass="47458">MDILTWLPDLGNVGFTLLAFVVALSVIVAVHEYGHYIVGRWSGIHAEVFSLGFGPVLWSRVDGRGTRWQVAALPFGGYVKFLGDADAASGKDASAMTGLDAAERRRTMHGAPLWARSATVLAGPVFNFILSILIFAAIVFVGGETREPLSIGALRPVPAQTNELRVGDEILSIGGVAVDDLLSGAGTRDEIPQRPVLSYEIRRDGQLRDVEGPYPYPALVVQLTPRSAAYEAGLRPGDVITALGDTPIFAFDQLRTAVENSAGAPLLLRVWREGETRSLTLLPRRVDEPDPDGGFRTQWRIGVAGGLLFEPATERAGLWDSLRFGATQTVAIVEGSLSGLWHMITGAISTCNMSGPIGIAEASGAMASQGMSNFIWFVAVLSTAVGLMNLFPIPVLDGGHLLFHAWEAVTGSPPSDRALQVLMAGGLALIITLMLFAISNDLFCP</sequence>
<evidence type="ECO:0000256" key="11">
    <source>
        <dbReference type="RuleBase" id="RU362031"/>
    </source>
</evidence>
<dbReference type="Pfam" id="PF02163">
    <property type="entry name" value="Peptidase_M50"/>
    <property type="match status" value="1"/>
</dbReference>
<organism evidence="13 14">
    <name type="scientific">Poseidonocella sedimentorum</name>
    <dbReference type="NCBI Taxonomy" id="871652"/>
    <lineage>
        <taxon>Bacteria</taxon>
        <taxon>Pseudomonadati</taxon>
        <taxon>Pseudomonadota</taxon>
        <taxon>Alphaproteobacteria</taxon>
        <taxon>Rhodobacterales</taxon>
        <taxon>Roseobacteraceae</taxon>
        <taxon>Poseidonocella</taxon>
    </lineage>
</organism>
<keyword evidence="5 11" id="KW-0812">Transmembrane</keyword>
<evidence type="ECO:0000259" key="12">
    <source>
        <dbReference type="SMART" id="SM00228"/>
    </source>
</evidence>
<dbReference type="Gene3D" id="2.30.42.10">
    <property type="match status" value="1"/>
</dbReference>
<evidence type="ECO:0000256" key="6">
    <source>
        <dbReference type="ARBA" id="ARBA00022801"/>
    </source>
</evidence>
<dbReference type="Pfam" id="PF17820">
    <property type="entry name" value="PDZ_6"/>
    <property type="match status" value="1"/>
</dbReference>
<dbReference type="STRING" id="871652.SAMN04515673_10374"/>
<keyword evidence="8 11" id="KW-1133">Transmembrane helix</keyword>
<dbReference type="SUPFAM" id="SSF50156">
    <property type="entry name" value="PDZ domain-like"/>
    <property type="match status" value="2"/>
</dbReference>
<gene>
    <name evidence="13" type="ORF">SAMN04515673_10374</name>
</gene>
<proteinExistence type="inferred from homology"/>
<keyword evidence="7 11" id="KW-0862">Zinc</keyword>
<dbReference type="InterPro" id="IPR004387">
    <property type="entry name" value="Pept_M50_Zn"/>
</dbReference>
<evidence type="ECO:0000256" key="4">
    <source>
        <dbReference type="ARBA" id="ARBA00022670"/>
    </source>
</evidence>
<feature type="transmembrane region" description="Helical" evidence="11">
    <location>
        <begin position="37"/>
        <end position="58"/>
    </location>
</feature>
<dbReference type="SMART" id="SM00228">
    <property type="entry name" value="PDZ"/>
    <property type="match status" value="1"/>
</dbReference>
<keyword evidence="10 11" id="KW-0472">Membrane</keyword>
<dbReference type="EC" id="3.4.24.-" evidence="11"/>
<evidence type="ECO:0000313" key="13">
    <source>
        <dbReference type="EMBL" id="SFR03836.1"/>
    </source>
</evidence>
<dbReference type="Proteomes" id="UP000199302">
    <property type="component" value="Unassembled WGS sequence"/>
</dbReference>
<feature type="domain" description="PDZ" evidence="12">
    <location>
        <begin position="195"/>
        <end position="274"/>
    </location>
</feature>
<keyword evidence="6 11" id="KW-0378">Hydrolase</keyword>
<dbReference type="RefSeq" id="WP_092077758.1">
    <property type="nucleotide sequence ID" value="NZ_FOYI01000003.1"/>
</dbReference>
<dbReference type="EMBL" id="FOYI01000003">
    <property type="protein sequence ID" value="SFR03836.1"/>
    <property type="molecule type" value="Genomic_DNA"/>
</dbReference>
<feature type="transmembrane region" description="Helical" evidence="11">
    <location>
        <begin position="118"/>
        <end position="141"/>
    </location>
</feature>
<evidence type="ECO:0000256" key="10">
    <source>
        <dbReference type="ARBA" id="ARBA00023136"/>
    </source>
</evidence>
<dbReference type="GO" id="GO:0004222">
    <property type="term" value="F:metalloendopeptidase activity"/>
    <property type="evidence" value="ECO:0007669"/>
    <property type="project" value="InterPro"/>
</dbReference>
<feature type="transmembrane region" description="Helical" evidence="11">
    <location>
        <begin position="374"/>
        <end position="393"/>
    </location>
</feature>
<reference evidence="13 14" key="1">
    <citation type="submission" date="2016-10" db="EMBL/GenBank/DDBJ databases">
        <authorList>
            <person name="de Groot N.N."/>
        </authorList>
    </citation>
    <scope>NUCLEOTIDE SEQUENCE [LARGE SCALE GENOMIC DNA]</scope>
    <source>
        <strain evidence="14">KMM 9023,NRIC 0796,JCM 17311,KCTC 23692</strain>
    </source>
</reference>
<evidence type="ECO:0000256" key="3">
    <source>
        <dbReference type="ARBA" id="ARBA00007931"/>
    </source>
</evidence>
<dbReference type="InterPro" id="IPR041489">
    <property type="entry name" value="PDZ_6"/>
</dbReference>
<dbReference type="GO" id="GO:0046872">
    <property type="term" value="F:metal ion binding"/>
    <property type="evidence" value="ECO:0007669"/>
    <property type="project" value="UniProtKB-KW"/>
</dbReference>
<keyword evidence="4 13" id="KW-0645">Protease</keyword>
<protein>
    <recommendedName>
        <fullName evidence="11">Zinc metalloprotease</fullName>
        <ecNumber evidence="11">3.4.24.-</ecNumber>
    </recommendedName>
</protein>
<dbReference type="NCBIfam" id="TIGR00054">
    <property type="entry name" value="RIP metalloprotease RseP"/>
    <property type="match status" value="1"/>
</dbReference>
<dbReference type="InterPro" id="IPR008915">
    <property type="entry name" value="Peptidase_M50"/>
</dbReference>
<comment type="subcellular location">
    <subcellularLocation>
        <location evidence="2">Membrane</location>
        <topology evidence="2">Multi-pass membrane protein</topology>
    </subcellularLocation>
</comment>
<dbReference type="InterPro" id="IPR036034">
    <property type="entry name" value="PDZ_sf"/>
</dbReference>
<dbReference type="PANTHER" id="PTHR42837">
    <property type="entry name" value="REGULATOR OF SIGMA-E PROTEASE RSEP"/>
    <property type="match status" value="1"/>
</dbReference>
<evidence type="ECO:0000256" key="5">
    <source>
        <dbReference type="ARBA" id="ARBA00022692"/>
    </source>
</evidence>
<dbReference type="CDD" id="cd06163">
    <property type="entry name" value="S2P-M50_PDZ_RseP-like"/>
    <property type="match status" value="1"/>
</dbReference>
<comment type="similarity">
    <text evidence="3 11">Belongs to the peptidase M50B family.</text>
</comment>
<feature type="transmembrane region" description="Helical" evidence="11">
    <location>
        <begin position="12"/>
        <end position="30"/>
    </location>
</feature>
<dbReference type="PANTHER" id="PTHR42837:SF2">
    <property type="entry name" value="MEMBRANE METALLOPROTEASE ARASP2, CHLOROPLASTIC-RELATED"/>
    <property type="match status" value="1"/>
</dbReference>
<evidence type="ECO:0000256" key="2">
    <source>
        <dbReference type="ARBA" id="ARBA00004141"/>
    </source>
</evidence>
<evidence type="ECO:0000256" key="8">
    <source>
        <dbReference type="ARBA" id="ARBA00022989"/>
    </source>
</evidence>
<dbReference type="GO" id="GO:0006508">
    <property type="term" value="P:proteolysis"/>
    <property type="evidence" value="ECO:0007669"/>
    <property type="project" value="UniProtKB-KW"/>
</dbReference>
<dbReference type="OrthoDB" id="9782003at2"/>
<accession>A0A1I6DEH7</accession>
<comment type="cofactor">
    <cofactor evidence="1 11">
        <name>Zn(2+)</name>
        <dbReference type="ChEBI" id="CHEBI:29105"/>
    </cofactor>
</comment>
<name>A0A1I6DEH7_9RHOB</name>
<dbReference type="InterPro" id="IPR001478">
    <property type="entry name" value="PDZ"/>
</dbReference>
<evidence type="ECO:0000256" key="1">
    <source>
        <dbReference type="ARBA" id="ARBA00001947"/>
    </source>
</evidence>
<dbReference type="CDD" id="cd23081">
    <property type="entry name" value="cpPDZ_EcRseP-like"/>
    <property type="match status" value="1"/>
</dbReference>